<dbReference type="STRING" id="1293054.HSACCH_02537"/>
<proteinExistence type="predicted"/>
<comment type="caution">
    <text evidence="2">The sequence shown here is derived from an EMBL/GenBank/DDBJ whole genome shotgun (WGS) entry which is preliminary data.</text>
</comment>
<dbReference type="GO" id="GO:0005524">
    <property type="term" value="F:ATP binding"/>
    <property type="evidence" value="ECO:0007669"/>
    <property type="project" value="InterPro"/>
</dbReference>
<evidence type="ECO:0000313" key="2">
    <source>
        <dbReference type="EMBL" id="CCU81044.1"/>
    </source>
</evidence>
<gene>
    <name evidence="2" type="ORF">HSACCH_02537</name>
</gene>
<dbReference type="RefSeq" id="WP_005490370.1">
    <property type="nucleotide sequence ID" value="NZ_CAUI01000023.1"/>
</dbReference>
<dbReference type="SUPFAM" id="SSF56112">
    <property type="entry name" value="Protein kinase-like (PK-like)"/>
    <property type="match status" value="1"/>
</dbReference>
<dbReference type="eggNOG" id="COG3642">
    <property type="taxonomic scope" value="Bacteria"/>
</dbReference>
<dbReference type="PROSITE" id="PS50011">
    <property type="entry name" value="PROTEIN_KINASE_DOM"/>
    <property type="match status" value="1"/>
</dbReference>
<dbReference type="InterPro" id="IPR000719">
    <property type="entry name" value="Prot_kinase_dom"/>
</dbReference>
<sequence length="272" mass="32467">MNLKNNSFITYKKNEITITVRSDLDSNWVNSFLDKFCDDKDIENTKVLYDKRNTITKIADPILQKEIAVKEFHLKKTYDQLRFRMLPSKAERSLKIARALQKIGLKTPAPLAVIEKRGKTKELIFSYYITDYVDYDFNLLDIAKDFKHPERYKIKEIMPQLGKEVKRMHQANIVHNDLHAGNILVKDFETKAKLYYIDLNRGRVKDNLSEKEKIDDLKRLKFTDQEKKIFFKNYSPGKWKYYKKEVSEARQKRRRFVNAKNKIRKFLGIKKD</sequence>
<keyword evidence="3" id="KW-1185">Reference proteome</keyword>
<dbReference type="Gene3D" id="1.10.510.10">
    <property type="entry name" value="Transferase(Phosphotransferase) domain 1"/>
    <property type="match status" value="1"/>
</dbReference>
<name>M5E4U3_9FIRM</name>
<feature type="domain" description="Protein kinase" evidence="1">
    <location>
        <begin position="1"/>
        <end position="272"/>
    </location>
</feature>
<dbReference type="EMBL" id="CAUI01000023">
    <property type="protein sequence ID" value="CCU81044.1"/>
    <property type="molecule type" value="Genomic_DNA"/>
</dbReference>
<accession>M5E4U3</accession>
<evidence type="ECO:0000259" key="1">
    <source>
        <dbReference type="PROSITE" id="PS50011"/>
    </source>
</evidence>
<dbReference type="Proteomes" id="UP000012063">
    <property type="component" value="Unassembled WGS sequence"/>
</dbReference>
<protein>
    <submittedName>
        <fullName evidence="2">Conserved domain protein</fullName>
    </submittedName>
</protein>
<dbReference type="GO" id="GO:0004672">
    <property type="term" value="F:protein kinase activity"/>
    <property type="evidence" value="ECO:0007669"/>
    <property type="project" value="InterPro"/>
</dbReference>
<reference evidence="3" key="1">
    <citation type="journal article" date="2013" name="Genome Announc.">
        <title>Genome Sequence of Halanaerobium saccharolyticum subsp. saccharolyticum Strain DSM 6643T, a Halophilic Hydrogen-Producing Bacterium.</title>
        <authorList>
            <person name="Kivisto A."/>
            <person name="Larjo A."/>
            <person name="Ciranna A."/>
            <person name="Santala V."/>
            <person name="Roos C."/>
            <person name="Karp M."/>
        </authorList>
    </citation>
    <scope>NUCLEOTIDE SEQUENCE [LARGE SCALE GENOMIC DNA]</scope>
    <source>
        <strain evidence="3">DSM 6643</strain>
    </source>
</reference>
<dbReference type="Pfam" id="PF06293">
    <property type="entry name" value="Kdo"/>
    <property type="match status" value="1"/>
</dbReference>
<dbReference type="InterPro" id="IPR011009">
    <property type="entry name" value="Kinase-like_dom_sf"/>
</dbReference>
<dbReference type="InParanoid" id="M5E4U3"/>
<evidence type="ECO:0000313" key="3">
    <source>
        <dbReference type="Proteomes" id="UP000012063"/>
    </source>
</evidence>
<organism evidence="2 3">
    <name type="scientific">Halanaerobium saccharolyticum subsp. saccharolyticum DSM 6643</name>
    <dbReference type="NCBI Taxonomy" id="1293054"/>
    <lineage>
        <taxon>Bacteria</taxon>
        <taxon>Bacillati</taxon>
        <taxon>Bacillota</taxon>
        <taxon>Clostridia</taxon>
        <taxon>Halanaerobiales</taxon>
        <taxon>Halanaerobiaceae</taxon>
        <taxon>Halanaerobium</taxon>
    </lineage>
</organism>
<dbReference type="AlphaFoldDB" id="M5E4U3"/>
<dbReference type="OrthoDB" id="9773772at2"/>